<reference evidence="2 3" key="1">
    <citation type="submission" date="2020-08" db="EMBL/GenBank/DDBJ databases">
        <title>Genomic Encyclopedia of Type Strains, Phase IV (KMG-IV): sequencing the most valuable type-strain genomes for metagenomic binning, comparative biology and taxonomic classification.</title>
        <authorList>
            <person name="Goeker M."/>
        </authorList>
    </citation>
    <scope>NUCLEOTIDE SEQUENCE [LARGE SCALE GENOMIC DNA]</scope>
    <source>
        <strain evidence="2 3">DSM 12252</strain>
    </source>
</reference>
<dbReference type="AlphaFoldDB" id="A0A7W8DJH4"/>
<feature type="signal peptide" evidence="1">
    <location>
        <begin position="1"/>
        <end position="19"/>
    </location>
</feature>
<name>A0A7W8DJH4_9BACT</name>
<comment type="caution">
    <text evidence="2">The sequence shown here is derived from an EMBL/GenBank/DDBJ whole genome shotgun (WGS) entry which is preliminary data.</text>
</comment>
<evidence type="ECO:0000256" key="1">
    <source>
        <dbReference type="SAM" id="SignalP"/>
    </source>
</evidence>
<dbReference type="EMBL" id="JACHIG010000003">
    <property type="protein sequence ID" value="MBB5032087.1"/>
    <property type="molecule type" value="Genomic_DNA"/>
</dbReference>
<protein>
    <submittedName>
        <fullName evidence="2">Uncharacterized protein</fullName>
    </submittedName>
</protein>
<dbReference type="InterPro" id="IPR023296">
    <property type="entry name" value="Glyco_hydro_beta-prop_sf"/>
</dbReference>
<sequence length="492" mass="55791">MPLRRLPLVLLCLPAFLSAAPEDYFGIRVIDEHTGRGVPLVTLETTNHIALTTDSAGWIAFNEPGLMNRAVYFNVQGPGYTMPKDGFGFTGVRLKPVAGKSVEVKVLRTNIAERLCRLTGQGIYRDSTLLGHEPPLPSPNLSADVMGLDSVQVVPWKGRYFWIFGDTLRPNYPLGNYHSTAAWSDAPDKGGLEPEHGIHFEYITDENRAVAKMIPLEEPGAVWLFGMHTVMDGQGKEHLMAHYSRWRDLGKRLEHGLAEMDEASGRFRRIAVLGDEFEWQHPLGNAVWVKGADGDWIYFSTPYCRTRVKADYDSVQNTSAYEALAWSAESDDYVWQKALPPTTQKDEEKLIAEKKMPAEKARMQVVDAQTGKPVRLHAGSMHWNKHRERWIMIAVQQEGGDSYLGEVWYAEAKQIDGPWRKAVKIATHPKYSFYNPSHHAFFDQQDGRLIYFQGTYAETFSGNPVATPRYDYNQILYRLDLDDERLKAARVE</sequence>
<keyword evidence="3" id="KW-1185">Reference proteome</keyword>
<proteinExistence type="predicted"/>
<gene>
    <name evidence="2" type="ORF">HNQ65_001664</name>
</gene>
<feature type="chain" id="PRO_5031480944" evidence="1">
    <location>
        <begin position="20"/>
        <end position="492"/>
    </location>
</feature>
<dbReference type="Proteomes" id="UP000590740">
    <property type="component" value="Unassembled WGS sequence"/>
</dbReference>
<evidence type="ECO:0000313" key="3">
    <source>
        <dbReference type="Proteomes" id="UP000590740"/>
    </source>
</evidence>
<keyword evidence="1" id="KW-0732">Signal</keyword>
<dbReference type="SUPFAM" id="SSF75005">
    <property type="entry name" value="Arabinanase/levansucrase/invertase"/>
    <property type="match status" value="1"/>
</dbReference>
<organism evidence="2 3">
    <name type="scientific">Prosthecobacter vanneervenii</name>
    <dbReference type="NCBI Taxonomy" id="48466"/>
    <lineage>
        <taxon>Bacteria</taxon>
        <taxon>Pseudomonadati</taxon>
        <taxon>Verrucomicrobiota</taxon>
        <taxon>Verrucomicrobiia</taxon>
        <taxon>Verrucomicrobiales</taxon>
        <taxon>Verrucomicrobiaceae</taxon>
        <taxon>Prosthecobacter</taxon>
    </lineage>
</organism>
<accession>A0A7W8DJH4</accession>
<dbReference type="RefSeq" id="WP_184339028.1">
    <property type="nucleotide sequence ID" value="NZ_JACHIG010000003.1"/>
</dbReference>
<evidence type="ECO:0000313" key="2">
    <source>
        <dbReference type="EMBL" id="MBB5032087.1"/>
    </source>
</evidence>
<dbReference type="Gene3D" id="2.115.10.20">
    <property type="entry name" value="Glycosyl hydrolase domain, family 43"/>
    <property type="match status" value="1"/>
</dbReference>